<dbReference type="PROSITE" id="PS51910">
    <property type="entry name" value="GH18_2"/>
    <property type="match status" value="1"/>
</dbReference>
<evidence type="ECO:0000256" key="4">
    <source>
        <dbReference type="ARBA" id="ARBA00022525"/>
    </source>
</evidence>
<accession>A0AAU9FIS8</accession>
<dbReference type="SMART" id="SM00636">
    <property type="entry name" value="Glyco_18"/>
    <property type="match status" value="1"/>
</dbReference>
<dbReference type="Gene3D" id="3.20.20.80">
    <property type="entry name" value="Glycosidases"/>
    <property type="match status" value="1"/>
</dbReference>
<dbReference type="Pfam" id="PF00704">
    <property type="entry name" value="Glyco_hydro_18"/>
    <property type="match status" value="1"/>
</dbReference>
<evidence type="ECO:0000256" key="7">
    <source>
        <dbReference type="ARBA" id="ARBA00040976"/>
    </source>
</evidence>
<gene>
    <name evidence="11" type="ORF">DMAD_12932</name>
</gene>
<feature type="signal peptide" evidence="9">
    <location>
        <begin position="1"/>
        <end position="25"/>
    </location>
</feature>
<evidence type="ECO:0000256" key="2">
    <source>
        <dbReference type="ARBA" id="ARBA00004613"/>
    </source>
</evidence>
<evidence type="ECO:0000256" key="3">
    <source>
        <dbReference type="ARBA" id="ARBA00009336"/>
    </source>
</evidence>
<dbReference type="SUPFAM" id="SSF51445">
    <property type="entry name" value="(Trans)glycosidases"/>
    <property type="match status" value="1"/>
</dbReference>
<reference evidence="11 12" key="1">
    <citation type="submission" date="2024-02" db="EMBL/GenBank/DDBJ databases">
        <title>A chromosome-level genome assembly of Drosophila madeirensis, a fruit fly species endemic to Madeira island.</title>
        <authorList>
            <person name="Tomihara K."/>
            <person name="Llopart A."/>
            <person name="Yamamoto D."/>
        </authorList>
    </citation>
    <scope>NUCLEOTIDE SEQUENCE [LARGE SCALE GENOMIC DNA]</scope>
    <source>
        <strain evidence="11 12">RF1</strain>
    </source>
</reference>
<dbReference type="GO" id="GO:0005576">
    <property type="term" value="C:extracellular region"/>
    <property type="evidence" value="ECO:0007669"/>
    <property type="project" value="UniProtKB-SubCell"/>
</dbReference>
<feature type="compositionally biased region" description="Basic and acidic residues" evidence="8">
    <location>
        <begin position="31"/>
        <end position="43"/>
    </location>
</feature>
<keyword evidence="6" id="KW-0458">Lysosome</keyword>
<organism evidence="11 12">
    <name type="scientific">Drosophila madeirensis</name>
    <name type="common">Fruit fly</name>
    <dbReference type="NCBI Taxonomy" id="30013"/>
    <lineage>
        <taxon>Eukaryota</taxon>
        <taxon>Metazoa</taxon>
        <taxon>Ecdysozoa</taxon>
        <taxon>Arthropoda</taxon>
        <taxon>Hexapoda</taxon>
        <taxon>Insecta</taxon>
        <taxon>Pterygota</taxon>
        <taxon>Neoptera</taxon>
        <taxon>Endopterygota</taxon>
        <taxon>Diptera</taxon>
        <taxon>Brachycera</taxon>
        <taxon>Muscomorpha</taxon>
        <taxon>Ephydroidea</taxon>
        <taxon>Drosophilidae</taxon>
        <taxon>Drosophila</taxon>
        <taxon>Sophophora</taxon>
    </lineage>
</organism>
<name>A0AAU9FIS8_DROMD</name>
<dbReference type="GO" id="GO:0070492">
    <property type="term" value="F:oligosaccharide binding"/>
    <property type="evidence" value="ECO:0007669"/>
    <property type="project" value="TreeGrafter"/>
</dbReference>
<evidence type="ECO:0000313" key="12">
    <source>
        <dbReference type="Proteomes" id="UP001500889"/>
    </source>
</evidence>
<evidence type="ECO:0000256" key="8">
    <source>
        <dbReference type="SAM" id="MobiDB-lite"/>
    </source>
</evidence>
<feature type="chain" id="PRO_5043616944" description="Chitinase domain-containing protein 1" evidence="9">
    <location>
        <begin position="26"/>
        <end position="405"/>
    </location>
</feature>
<dbReference type="GO" id="GO:0008061">
    <property type="term" value="F:chitin binding"/>
    <property type="evidence" value="ECO:0007669"/>
    <property type="project" value="InterPro"/>
</dbReference>
<comment type="similarity">
    <text evidence="3">Belongs to the glycosyl hydrolase 18 family.</text>
</comment>
<evidence type="ECO:0000256" key="6">
    <source>
        <dbReference type="ARBA" id="ARBA00023228"/>
    </source>
</evidence>
<dbReference type="Gene3D" id="3.10.50.10">
    <property type="match status" value="1"/>
</dbReference>
<evidence type="ECO:0000256" key="1">
    <source>
        <dbReference type="ARBA" id="ARBA00004371"/>
    </source>
</evidence>
<dbReference type="InterPro" id="IPR001223">
    <property type="entry name" value="Glyco_hydro18_cat"/>
</dbReference>
<feature type="region of interest" description="Disordered" evidence="8">
    <location>
        <begin position="24"/>
        <end position="43"/>
    </location>
</feature>
<evidence type="ECO:0000259" key="10">
    <source>
        <dbReference type="PROSITE" id="PS51910"/>
    </source>
</evidence>
<comment type="subcellular location">
    <subcellularLocation>
        <location evidence="1">Lysosome</location>
    </subcellularLocation>
    <subcellularLocation>
        <location evidence="2">Secreted</location>
    </subcellularLocation>
</comment>
<dbReference type="PANTHER" id="PTHR46066">
    <property type="entry name" value="CHITINASE DOMAIN-CONTAINING PROTEIN 1 FAMILY MEMBER"/>
    <property type="match status" value="1"/>
</dbReference>
<evidence type="ECO:0000313" key="11">
    <source>
        <dbReference type="EMBL" id="BFF95565.1"/>
    </source>
</evidence>
<protein>
    <recommendedName>
        <fullName evidence="7">Chitinase domain-containing protein 1</fullName>
    </recommendedName>
</protein>
<dbReference type="GO" id="GO:0005975">
    <property type="term" value="P:carbohydrate metabolic process"/>
    <property type="evidence" value="ECO:0007669"/>
    <property type="project" value="InterPro"/>
</dbReference>
<sequence>MHPSDALVVLLLPFLLVGQLSSVQGTLSPNDKPKSKQQKEVLRGPQDDDVFGLGLVSPEPLAKDILAHHRAYYKDTATRRFNGTTLGYVTPWNSHGYDVAKIFAKKFDIISPVWLQIVKQGDAYAVAGMHDIDAGWVSDVRRKGKVQQQQQLQRTVKVFPRFIFDHFTDRDIKLLLSDAKERTKVNEVLIKCCKDNHFDGLVLEVWSQLAGRIDDKILFNLVLQMAKELQKQQLRLILVIPPYRKDTGILFGEKHMDTLYKHIYAFSLMTYDFSSVQRPGANAPLYFVRQAVETIAPKGCADMEAKRSKILLGLNMYGNDYTPDGGGPITFSQYLDLVKNVKKHLTYDERDVENFFEIKNENGRHIVFYPTLYSINERVKLAQELGVGISIWELGQGLNYFYDLF</sequence>
<dbReference type="EMBL" id="AP029264">
    <property type="protein sequence ID" value="BFF95565.1"/>
    <property type="molecule type" value="Genomic_DNA"/>
</dbReference>
<proteinExistence type="inferred from homology"/>
<evidence type="ECO:0000256" key="9">
    <source>
        <dbReference type="SAM" id="SignalP"/>
    </source>
</evidence>
<evidence type="ECO:0000256" key="5">
    <source>
        <dbReference type="ARBA" id="ARBA00022729"/>
    </source>
</evidence>
<keyword evidence="5 9" id="KW-0732">Signal</keyword>
<dbReference type="PANTHER" id="PTHR46066:SF2">
    <property type="entry name" value="CHITINASE DOMAIN-CONTAINING PROTEIN 1"/>
    <property type="match status" value="1"/>
</dbReference>
<dbReference type="CDD" id="cd02876">
    <property type="entry name" value="GH18_SI-CLP"/>
    <property type="match status" value="1"/>
</dbReference>
<dbReference type="GO" id="GO:0005764">
    <property type="term" value="C:lysosome"/>
    <property type="evidence" value="ECO:0007669"/>
    <property type="project" value="UniProtKB-SubCell"/>
</dbReference>
<dbReference type="InterPro" id="IPR017853">
    <property type="entry name" value="GH"/>
</dbReference>
<feature type="domain" description="GH18" evidence="10">
    <location>
        <begin position="83"/>
        <end position="405"/>
    </location>
</feature>
<dbReference type="GO" id="GO:0012505">
    <property type="term" value="C:endomembrane system"/>
    <property type="evidence" value="ECO:0007669"/>
    <property type="project" value="TreeGrafter"/>
</dbReference>
<dbReference type="AlphaFoldDB" id="A0AAU9FIS8"/>
<keyword evidence="12" id="KW-1185">Reference proteome</keyword>
<dbReference type="InterPro" id="IPR029070">
    <property type="entry name" value="Chitinase_insertion_sf"/>
</dbReference>
<dbReference type="FunFam" id="3.10.50.10:FF:000002">
    <property type="entry name" value="Chitinase domain-containing protein 1"/>
    <property type="match status" value="1"/>
</dbReference>
<keyword evidence="4" id="KW-0964">Secreted</keyword>
<dbReference type="Proteomes" id="UP001500889">
    <property type="component" value="Chromosome U"/>
</dbReference>
<dbReference type="FunFam" id="3.20.20.80:FF:000028">
    <property type="entry name" value="Chitinase domain-containing protein 1"/>
    <property type="match status" value="1"/>
</dbReference>
<dbReference type="InterPro" id="IPR011583">
    <property type="entry name" value="Chitinase_II/V-like_cat"/>
</dbReference>